<sequence>MPENASQMELDERIALLRRNIAELMEQATGASGAAVEEALANRLSEQQDMLNELLKKREAMG</sequence>
<dbReference type="EMBL" id="CP102774">
    <property type="protein sequence ID" value="UZF84966.1"/>
    <property type="molecule type" value="Genomic_DNA"/>
</dbReference>
<evidence type="ECO:0000313" key="2">
    <source>
        <dbReference type="EMBL" id="UZF84966.1"/>
    </source>
</evidence>
<keyword evidence="1" id="KW-0175">Coiled coil</keyword>
<accession>A0A9E7ZQ98</accession>
<proteinExistence type="predicted"/>
<dbReference type="AlphaFoldDB" id="A0A9E7ZQ98"/>
<organism evidence="2">
    <name type="scientific">Bosea sp. NBC_00436</name>
    <dbReference type="NCBI Taxonomy" id="2969620"/>
    <lineage>
        <taxon>Bacteria</taxon>
        <taxon>Pseudomonadati</taxon>
        <taxon>Pseudomonadota</taxon>
        <taxon>Alphaproteobacteria</taxon>
        <taxon>Hyphomicrobiales</taxon>
        <taxon>Boseaceae</taxon>
        <taxon>Bosea</taxon>
    </lineage>
</organism>
<feature type="coiled-coil region" evidence="1">
    <location>
        <begin position="7"/>
        <end position="57"/>
    </location>
</feature>
<reference evidence="2" key="1">
    <citation type="submission" date="2022-08" db="EMBL/GenBank/DDBJ databases">
        <title>Complete Genome Sequences of 2 Bosea sp. soil isolates.</title>
        <authorList>
            <person name="Alvarez Arevalo M."/>
            <person name="Sterndorff E.B."/>
            <person name="Faurdal D."/>
            <person name="Joergensen T.S."/>
            <person name="Weber T."/>
        </authorList>
    </citation>
    <scope>NUCLEOTIDE SEQUENCE</scope>
    <source>
        <strain evidence="2">NBC_00436</strain>
    </source>
</reference>
<evidence type="ECO:0000256" key="1">
    <source>
        <dbReference type="SAM" id="Coils"/>
    </source>
</evidence>
<gene>
    <name evidence="2" type="ORF">NWE54_14080</name>
</gene>
<name>A0A9E7ZQ98_9HYPH</name>
<protein>
    <submittedName>
        <fullName evidence="2">Uncharacterized protein</fullName>
    </submittedName>
</protein>